<feature type="compositionally biased region" description="Basic and acidic residues" evidence="1">
    <location>
        <begin position="121"/>
        <end position="134"/>
    </location>
</feature>
<accession>A0A9P8VXN4</accession>
<evidence type="ECO:0000313" key="2">
    <source>
        <dbReference type="EMBL" id="KAH6884250.1"/>
    </source>
</evidence>
<dbReference type="AlphaFoldDB" id="A0A9P8VXN4"/>
<evidence type="ECO:0008006" key="4">
    <source>
        <dbReference type="Google" id="ProtNLM"/>
    </source>
</evidence>
<reference evidence="2 3" key="1">
    <citation type="journal article" date="2021" name="Nat. Commun.">
        <title>Genetic determinants of endophytism in the Arabidopsis root mycobiome.</title>
        <authorList>
            <person name="Mesny F."/>
            <person name="Miyauchi S."/>
            <person name="Thiergart T."/>
            <person name="Pickel B."/>
            <person name="Atanasova L."/>
            <person name="Karlsson M."/>
            <person name="Huettel B."/>
            <person name="Barry K.W."/>
            <person name="Haridas S."/>
            <person name="Chen C."/>
            <person name="Bauer D."/>
            <person name="Andreopoulos W."/>
            <person name="Pangilinan J."/>
            <person name="LaButti K."/>
            <person name="Riley R."/>
            <person name="Lipzen A."/>
            <person name="Clum A."/>
            <person name="Drula E."/>
            <person name="Henrissat B."/>
            <person name="Kohler A."/>
            <person name="Grigoriev I.V."/>
            <person name="Martin F.M."/>
            <person name="Hacquard S."/>
        </authorList>
    </citation>
    <scope>NUCLEOTIDE SEQUENCE [LARGE SCALE GENOMIC DNA]</scope>
    <source>
        <strain evidence="2 3">MPI-CAGE-CH-0241</strain>
    </source>
</reference>
<feature type="compositionally biased region" description="Polar residues" evidence="1">
    <location>
        <begin position="80"/>
        <end position="90"/>
    </location>
</feature>
<comment type="caution">
    <text evidence="2">The sequence shown here is derived from an EMBL/GenBank/DDBJ whole genome shotgun (WGS) entry which is preliminary data.</text>
</comment>
<dbReference type="EMBL" id="JAGPYM010000021">
    <property type="protein sequence ID" value="KAH6884250.1"/>
    <property type="molecule type" value="Genomic_DNA"/>
</dbReference>
<dbReference type="PANTHER" id="PTHR38166">
    <property type="entry name" value="C2H2-TYPE DOMAIN-CONTAINING PROTEIN-RELATED"/>
    <property type="match status" value="1"/>
</dbReference>
<dbReference type="Proteomes" id="UP000777438">
    <property type="component" value="Unassembled WGS sequence"/>
</dbReference>
<dbReference type="OrthoDB" id="5241264at2759"/>
<evidence type="ECO:0000313" key="3">
    <source>
        <dbReference type="Proteomes" id="UP000777438"/>
    </source>
</evidence>
<dbReference type="PANTHER" id="PTHR38166:SF1">
    <property type="entry name" value="C2H2-TYPE DOMAIN-CONTAINING PROTEIN"/>
    <property type="match status" value="1"/>
</dbReference>
<sequence length="425" mass="47548">MDLMLILSITNTQVEIPQSRSIAMVYFSRIFGSRCCVNTEASPTTQTHSASLENAVADRIYCLPHRPASGISGMAAESPPASTALPSSGTKRTRYGQPKIPSPKSVDSLDRPDYGTISSPETDREESPSSRFDSDSDDSFYIKGSYQSDSDGQGNIDVDALVGHNKYQSAIQTLVQRSHLEAEAWISSARYVPPPDDDNSRPGKRLRSCPERRGSFGVQQEEDEGDGELVIVSQVQGYFHLACPFYVHDSQKHQACLRDHHLQSIEDVIKHVRQHHKKPPYCPICFQTFDNLCDRDVHVRERACPLRALDDIDGINEYQRGQLRKIDEVGLGETRRWTRIWRTVFPNVKPSPSPFLTDDCGLAVSMTRDYWGANGRGCVSQYLADEGLLGEDSQDEEREQVALYNNVLEGLISKVSNEHRPGQSK</sequence>
<feature type="region of interest" description="Disordered" evidence="1">
    <location>
        <begin position="190"/>
        <end position="223"/>
    </location>
</feature>
<feature type="region of interest" description="Disordered" evidence="1">
    <location>
        <begin position="71"/>
        <end position="154"/>
    </location>
</feature>
<evidence type="ECO:0000256" key="1">
    <source>
        <dbReference type="SAM" id="MobiDB-lite"/>
    </source>
</evidence>
<keyword evidence="3" id="KW-1185">Reference proteome</keyword>
<proteinExistence type="predicted"/>
<gene>
    <name evidence="2" type="ORF">B0T10DRAFT_493811</name>
</gene>
<organism evidence="2 3">
    <name type="scientific">Thelonectria olida</name>
    <dbReference type="NCBI Taxonomy" id="1576542"/>
    <lineage>
        <taxon>Eukaryota</taxon>
        <taxon>Fungi</taxon>
        <taxon>Dikarya</taxon>
        <taxon>Ascomycota</taxon>
        <taxon>Pezizomycotina</taxon>
        <taxon>Sordariomycetes</taxon>
        <taxon>Hypocreomycetidae</taxon>
        <taxon>Hypocreales</taxon>
        <taxon>Nectriaceae</taxon>
        <taxon>Thelonectria</taxon>
    </lineage>
</organism>
<protein>
    <recommendedName>
        <fullName evidence="4">C2H2-type domain-containing protein</fullName>
    </recommendedName>
</protein>
<name>A0A9P8VXN4_9HYPO</name>